<dbReference type="InterPro" id="IPR032594">
    <property type="entry name" value="DUF4906"/>
</dbReference>
<dbReference type="AlphaFoldDB" id="A0A3D8HCN5"/>
<dbReference type="RefSeq" id="WP_115500005.1">
    <property type="nucleotide sequence ID" value="NZ_JACRTI010000030.1"/>
</dbReference>
<evidence type="ECO:0000313" key="3">
    <source>
        <dbReference type="EMBL" id="MBC8602499.1"/>
    </source>
</evidence>
<comment type="caution">
    <text evidence="4">The sequence shown here is derived from an EMBL/GenBank/DDBJ whole genome shotgun (WGS) entry which is preliminary data.</text>
</comment>
<gene>
    <name evidence="4" type="ORF">DWU89_12655</name>
    <name evidence="3" type="ORF">H8784_12345</name>
</gene>
<dbReference type="Proteomes" id="UP000629596">
    <property type="component" value="Unassembled WGS sequence"/>
</dbReference>
<name>A0A3D8HCN5_9BACT</name>
<evidence type="ECO:0000313" key="4">
    <source>
        <dbReference type="EMBL" id="RDU48745.1"/>
    </source>
</evidence>
<organism evidence="4 5">
    <name type="scientific">Parabacteroides acidifaciens</name>
    <dbReference type="NCBI Taxonomy" id="2290935"/>
    <lineage>
        <taxon>Bacteria</taxon>
        <taxon>Pseudomonadati</taxon>
        <taxon>Bacteroidota</taxon>
        <taxon>Bacteroidia</taxon>
        <taxon>Bacteroidales</taxon>
        <taxon>Tannerellaceae</taxon>
        <taxon>Parabacteroides</taxon>
    </lineage>
</organism>
<accession>A0A3D8HCN5</accession>
<reference evidence="3 6" key="2">
    <citation type="submission" date="2020-08" db="EMBL/GenBank/DDBJ databases">
        <title>Genome public.</title>
        <authorList>
            <person name="Liu C."/>
            <person name="Sun Q."/>
        </authorList>
    </citation>
    <scope>NUCLEOTIDE SEQUENCE [LARGE SCALE GENOMIC DNA]</scope>
    <source>
        <strain evidence="3 6">426_9</strain>
    </source>
</reference>
<reference evidence="4 5" key="1">
    <citation type="submission" date="2018-07" db="EMBL/GenBank/DDBJ databases">
        <title>Parabacteroides acidifaciens nov. sp., isolated from human feces.</title>
        <authorList>
            <person name="Wang Y.J."/>
        </authorList>
    </citation>
    <scope>NUCLEOTIDE SEQUENCE [LARGE SCALE GENOMIC DNA]</scope>
    <source>
        <strain evidence="4 5">426-9</strain>
    </source>
</reference>
<sequence>MEKNRLKSAIRFASALLGGILLVACSRETDMPIVEKYRTVELTVSMHVASFLNSAVTRTPESPLPGDLGDEENRIHNITIFQFDGTGDDSDPLVVLRYADSNLDKLNLGLMQPISNPGKQQFLYFVANTENLQNFSGTYGELRQQLISVNENGKSDGLMPMTASLVTAINPQQQSLSVKFSRKLAKINATCSIASVFSFTPVRLQLRNVPKTTSLMNRSETVPEATSEKFQNYLSVSENITGGYTWYIPENKRGKGTATGEKDKTDTTAPNGQGEYCTYVEISGLQNDGIAPKLVSYRIYLGNDNVSDYNVESNRIYNVDFSLAGMNTADKRIQVVELPAPRDAANCYMVLPGTTVLINLLVAPGAAVSGIADYATCVGTAASSKIKSIGVVWQTADTPDGLIQDLTFFESTGQALFKASPGASGNLLLAAYSEAGQKGDILWSWHIWISDYDPGKGATTGEVPGGNVYYISQDGGTWMDRDLGATTATPGAITTIGYAYQWGRKDPFPLSNGISSNILRPLYNGEGDYLRSGTVIEGSDNQANLIQKAIAHPDVFYTDNSSSDMEKGKWWTESTTYPLWTNDTKTMFDPCPAGWKIPSSAFIGNMKGYTMQNWNTTTRGAYYRGVSWYQYCGYLSYMNAGIGEPGSTSVYWSSAPLKMYQLSQNGGQLSSSNRHLGFGFIGRCVKIQSTN</sequence>
<dbReference type="Pfam" id="PF16249">
    <property type="entry name" value="DUF4906"/>
    <property type="match status" value="1"/>
</dbReference>
<protein>
    <submittedName>
        <fullName evidence="4">DUF4906 domain-containing protein</fullName>
    </submittedName>
</protein>
<feature type="domain" description="DUF4906" evidence="2">
    <location>
        <begin position="245"/>
        <end position="320"/>
    </location>
</feature>
<proteinExistence type="predicted"/>
<evidence type="ECO:0000313" key="5">
    <source>
        <dbReference type="Proteomes" id="UP000256321"/>
    </source>
</evidence>
<keyword evidence="6" id="KW-1185">Reference proteome</keyword>
<feature type="region of interest" description="Disordered" evidence="1">
    <location>
        <begin position="251"/>
        <end position="270"/>
    </location>
</feature>
<dbReference type="PROSITE" id="PS51257">
    <property type="entry name" value="PROKAR_LIPOPROTEIN"/>
    <property type="match status" value="1"/>
</dbReference>
<evidence type="ECO:0000259" key="2">
    <source>
        <dbReference type="Pfam" id="PF16249"/>
    </source>
</evidence>
<dbReference type="EMBL" id="QREV01000030">
    <property type="protein sequence ID" value="RDU48745.1"/>
    <property type="molecule type" value="Genomic_DNA"/>
</dbReference>
<evidence type="ECO:0000313" key="6">
    <source>
        <dbReference type="Proteomes" id="UP000629596"/>
    </source>
</evidence>
<evidence type="ECO:0000256" key="1">
    <source>
        <dbReference type="SAM" id="MobiDB-lite"/>
    </source>
</evidence>
<dbReference type="Proteomes" id="UP000256321">
    <property type="component" value="Unassembled WGS sequence"/>
</dbReference>
<dbReference type="EMBL" id="JACRTI010000030">
    <property type="protein sequence ID" value="MBC8602499.1"/>
    <property type="molecule type" value="Genomic_DNA"/>
</dbReference>